<reference evidence="2" key="1">
    <citation type="journal article" date="2007" name="PLoS ONE">
        <title>The first genome sequence of an elite grapevine cultivar (Pinot noir Vitis vinifera L.): coping with a highly heterozygous genome.</title>
        <authorList>
            <person name="Velasco R."/>
            <person name="Zharkikh A."/>
            <person name="Troggio M."/>
            <person name="Cartwright D.A."/>
            <person name="Cestaro A."/>
            <person name="Pruss D."/>
            <person name="Pindo M."/>
            <person name="FitzGerald L.M."/>
            <person name="Vezzulli S."/>
            <person name="Reid J."/>
            <person name="Malacarne G."/>
            <person name="Iliev D."/>
            <person name="Coppola G."/>
            <person name="Wardell B."/>
            <person name="Micheletti D."/>
            <person name="Macalma T."/>
            <person name="Facci M."/>
            <person name="Mitchell J.T."/>
            <person name="Perazzolli M."/>
            <person name="Eldredge G."/>
            <person name="Gatto P."/>
            <person name="Oyzerski R."/>
            <person name="Moretto M."/>
            <person name="Gutin N."/>
            <person name="Stefanini M."/>
            <person name="Chen Y."/>
            <person name="Segala C."/>
            <person name="Davenport C."/>
            <person name="Dematte L."/>
            <person name="Mraz A."/>
            <person name="Battilana J."/>
            <person name="Stormo K."/>
            <person name="Costa F."/>
            <person name="Tao Q."/>
            <person name="Si-Ammour A."/>
            <person name="Harkins T."/>
            <person name="Lackey A."/>
            <person name="Perbost C."/>
            <person name="Taillon B."/>
            <person name="Stella A."/>
            <person name="Solovyev V."/>
            <person name="Fawcett J.A."/>
            <person name="Sterck L."/>
            <person name="Vandepoele K."/>
            <person name="Grando S.M."/>
            <person name="Toppo S."/>
            <person name="Moser C."/>
            <person name="Lanchbury J."/>
            <person name="Bogden R."/>
            <person name="Skolnick M."/>
            <person name="Sgaramella V."/>
            <person name="Bhatnagar S.K."/>
            <person name="Fontana P."/>
            <person name="Gutin A."/>
            <person name="Van de Peer Y."/>
            <person name="Salamini F."/>
            <person name="Viola R."/>
        </authorList>
    </citation>
    <scope>NUCLEOTIDE SEQUENCE</scope>
</reference>
<accession>A5BCN8</accession>
<dbReference type="AlphaFoldDB" id="A5BCN8"/>
<proteinExistence type="predicted"/>
<gene>
    <name evidence="2" type="ORF">VITISV_038873</name>
</gene>
<evidence type="ECO:0000313" key="2">
    <source>
        <dbReference type="EMBL" id="CAN59801.1"/>
    </source>
</evidence>
<sequence length="122" mass="13569">MGANVDKGEVEEMGRLKPKGGVRMSAQNKCSEGCGAKEPICHSQCNPTRGQTRPGLDGPKPSADRPIVHGLLMFRLVPWPLGLFSHAIVWANKGPMGQREQSDVEVFQRRRRFQSRESRVES</sequence>
<evidence type="ECO:0000256" key="1">
    <source>
        <dbReference type="SAM" id="MobiDB-lite"/>
    </source>
</evidence>
<organism evidence="2">
    <name type="scientific">Vitis vinifera</name>
    <name type="common">Grape</name>
    <dbReference type="NCBI Taxonomy" id="29760"/>
    <lineage>
        <taxon>Eukaryota</taxon>
        <taxon>Viridiplantae</taxon>
        <taxon>Streptophyta</taxon>
        <taxon>Embryophyta</taxon>
        <taxon>Tracheophyta</taxon>
        <taxon>Spermatophyta</taxon>
        <taxon>Magnoliopsida</taxon>
        <taxon>eudicotyledons</taxon>
        <taxon>Gunneridae</taxon>
        <taxon>Pentapetalae</taxon>
        <taxon>rosids</taxon>
        <taxon>Vitales</taxon>
        <taxon>Vitaceae</taxon>
        <taxon>Viteae</taxon>
        <taxon>Vitis</taxon>
    </lineage>
</organism>
<protein>
    <submittedName>
        <fullName evidence="2">Uncharacterized protein</fullName>
    </submittedName>
</protein>
<dbReference type="EMBL" id="AM454724">
    <property type="protein sequence ID" value="CAN59801.1"/>
    <property type="molecule type" value="Genomic_DNA"/>
</dbReference>
<feature type="compositionally biased region" description="Basic and acidic residues" evidence="1">
    <location>
        <begin position="1"/>
        <end position="15"/>
    </location>
</feature>
<feature type="region of interest" description="Disordered" evidence="1">
    <location>
        <begin position="1"/>
        <end position="29"/>
    </location>
</feature>
<name>A5BCN8_VITVI</name>